<comment type="caution">
    <text evidence="2">The sequence shown here is derived from an EMBL/GenBank/DDBJ whole genome shotgun (WGS) entry which is preliminary data.</text>
</comment>
<dbReference type="Proteomes" id="UP000646749">
    <property type="component" value="Unassembled WGS sequence"/>
</dbReference>
<protein>
    <recommendedName>
        <fullName evidence="4">ANTAR domain-containing protein</fullName>
    </recommendedName>
</protein>
<feature type="compositionally biased region" description="Basic and acidic residues" evidence="1">
    <location>
        <begin position="40"/>
        <end position="49"/>
    </location>
</feature>
<dbReference type="EMBL" id="BONW01000041">
    <property type="protein sequence ID" value="GIG91963.1"/>
    <property type="molecule type" value="Genomic_DNA"/>
</dbReference>
<dbReference type="RefSeq" id="WP_203870315.1">
    <property type="nucleotide sequence ID" value="NZ_BONW01000041.1"/>
</dbReference>
<accession>A0ABQ4EB81</accession>
<feature type="region of interest" description="Disordered" evidence="1">
    <location>
        <begin position="1"/>
        <end position="56"/>
    </location>
</feature>
<reference evidence="2 3" key="1">
    <citation type="submission" date="2021-01" db="EMBL/GenBank/DDBJ databases">
        <title>Whole genome shotgun sequence of Plantactinospora endophytica NBRC 110450.</title>
        <authorList>
            <person name="Komaki H."/>
            <person name="Tamura T."/>
        </authorList>
    </citation>
    <scope>NUCLEOTIDE SEQUENCE [LARGE SCALE GENOMIC DNA]</scope>
    <source>
        <strain evidence="2 3">NBRC 110450</strain>
    </source>
</reference>
<keyword evidence="3" id="KW-1185">Reference proteome</keyword>
<evidence type="ECO:0000313" key="3">
    <source>
        <dbReference type="Proteomes" id="UP000646749"/>
    </source>
</evidence>
<evidence type="ECO:0000313" key="2">
    <source>
        <dbReference type="EMBL" id="GIG91963.1"/>
    </source>
</evidence>
<evidence type="ECO:0008006" key="4">
    <source>
        <dbReference type="Google" id="ProtNLM"/>
    </source>
</evidence>
<gene>
    <name evidence="2" type="ORF">Pen02_68990</name>
</gene>
<name>A0ABQ4EB81_9ACTN</name>
<evidence type="ECO:0000256" key="1">
    <source>
        <dbReference type="SAM" id="MobiDB-lite"/>
    </source>
</evidence>
<organism evidence="2 3">
    <name type="scientific">Plantactinospora endophytica</name>
    <dbReference type="NCBI Taxonomy" id="673535"/>
    <lineage>
        <taxon>Bacteria</taxon>
        <taxon>Bacillati</taxon>
        <taxon>Actinomycetota</taxon>
        <taxon>Actinomycetes</taxon>
        <taxon>Micromonosporales</taxon>
        <taxon>Micromonosporaceae</taxon>
        <taxon>Plantactinospora</taxon>
    </lineage>
</organism>
<proteinExistence type="predicted"/>
<sequence length="104" mass="10996">MTDSERRRRRLRHDPSGGAGGQPGEGRRGGPDAGNGTGNGDDRDAERGLRGLIGSGASQVSVAAAMRARDAARPTDADLAEAAERLVLVRRNWVPRDELPRGGR</sequence>